<dbReference type="RefSeq" id="WP_068806060.1">
    <property type="nucleotide sequence ID" value="NZ_CP014671.1"/>
</dbReference>
<comment type="cofactor">
    <cofactor evidence="14 16">
        <name>FAD</name>
        <dbReference type="ChEBI" id="CHEBI:57692"/>
    </cofactor>
    <text evidence="14 16">Binds 1 FAD per subunit.</text>
</comment>
<dbReference type="Pfam" id="PF02852">
    <property type="entry name" value="Pyr_redox_dim"/>
    <property type="match status" value="1"/>
</dbReference>
<feature type="binding site" evidence="14">
    <location>
        <begin position="187"/>
        <end position="194"/>
    </location>
    <ligand>
        <name>NAD(+)</name>
        <dbReference type="ChEBI" id="CHEBI:57540"/>
    </ligand>
</feature>
<feature type="binding site" evidence="14">
    <location>
        <begin position="150"/>
        <end position="152"/>
    </location>
    <ligand>
        <name>FAD</name>
        <dbReference type="ChEBI" id="CHEBI:57692"/>
    </ligand>
</feature>
<keyword evidence="9 14" id="KW-0520">NAD</keyword>
<dbReference type="InParanoid" id="A0A1B1YVU9"/>
<evidence type="ECO:0000256" key="6">
    <source>
        <dbReference type="ARBA" id="ARBA00022630"/>
    </source>
</evidence>
<evidence type="ECO:0000256" key="13">
    <source>
        <dbReference type="PIRSR" id="PIRSR000350-2"/>
    </source>
</evidence>
<keyword evidence="7 14" id="KW-0274">FAD</keyword>
<feature type="binding site" evidence="14">
    <location>
        <position position="57"/>
    </location>
    <ligand>
        <name>FAD</name>
        <dbReference type="ChEBI" id="CHEBI:57692"/>
    </ligand>
</feature>
<evidence type="ECO:0000313" key="19">
    <source>
        <dbReference type="EMBL" id="ANX04911.1"/>
    </source>
</evidence>
<dbReference type="SUPFAM" id="SSF51905">
    <property type="entry name" value="FAD/NAD(P)-binding domain"/>
    <property type="match status" value="1"/>
</dbReference>
<dbReference type="FunFam" id="3.50.50.60:FF:000001">
    <property type="entry name" value="Dihydrolipoyl dehydrogenase, mitochondrial"/>
    <property type="match status" value="1"/>
</dbReference>
<evidence type="ECO:0000256" key="10">
    <source>
        <dbReference type="ARBA" id="ARBA00023157"/>
    </source>
</evidence>
<evidence type="ECO:0000256" key="1">
    <source>
        <dbReference type="ARBA" id="ARBA00004496"/>
    </source>
</evidence>
<feature type="binding site" evidence="14">
    <location>
        <begin position="324"/>
        <end position="327"/>
    </location>
    <ligand>
        <name>FAD</name>
        <dbReference type="ChEBI" id="CHEBI:57692"/>
    </ligand>
</feature>
<dbReference type="PRINTS" id="PR00411">
    <property type="entry name" value="PNDRDTASEI"/>
</dbReference>
<dbReference type="PRINTS" id="PR00368">
    <property type="entry name" value="FADPNR"/>
</dbReference>
<protein>
    <recommendedName>
        <fullName evidence="4 16">Dihydrolipoyl dehydrogenase</fullName>
        <ecNumber evidence="3 16">1.8.1.4</ecNumber>
    </recommendedName>
</protein>
<dbReference type="GO" id="GO:0004148">
    <property type="term" value="F:dihydrolipoyl dehydrogenase (NADH) activity"/>
    <property type="evidence" value="ECO:0007669"/>
    <property type="project" value="UniProtKB-EC"/>
</dbReference>
<dbReference type="AlphaFoldDB" id="A0A1B1YVU9"/>
<dbReference type="GO" id="GO:0006103">
    <property type="term" value="P:2-oxoglutarate metabolic process"/>
    <property type="evidence" value="ECO:0007669"/>
    <property type="project" value="TreeGrafter"/>
</dbReference>
<proteinExistence type="inferred from homology"/>
<evidence type="ECO:0000259" key="17">
    <source>
        <dbReference type="Pfam" id="PF02852"/>
    </source>
</evidence>
<feature type="domain" description="Pyridine nucleotide-disulphide oxidoreductase dimerisation" evidence="17">
    <location>
        <begin position="352"/>
        <end position="461"/>
    </location>
</feature>
<keyword evidence="8 16" id="KW-0560">Oxidoreductase</keyword>
<keyword evidence="6 16" id="KW-0285">Flavoprotein</keyword>
<keyword evidence="11 16" id="KW-0676">Redox-active center</keyword>
<evidence type="ECO:0000259" key="18">
    <source>
        <dbReference type="Pfam" id="PF07992"/>
    </source>
</evidence>
<dbReference type="EC" id="1.8.1.4" evidence="3 16"/>
<dbReference type="PANTHER" id="PTHR22912">
    <property type="entry name" value="DISULFIDE OXIDOREDUCTASE"/>
    <property type="match status" value="1"/>
</dbReference>
<dbReference type="InterPro" id="IPR023753">
    <property type="entry name" value="FAD/NAD-binding_dom"/>
</dbReference>
<organism evidence="19 20">
    <name type="scientific">Immundisolibacter cernigliae</name>
    <dbReference type="NCBI Taxonomy" id="1810504"/>
    <lineage>
        <taxon>Bacteria</taxon>
        <taxon>Pseudomonadati</taxon>
        <taxon>Pseudomonadota</taxon>
        <taxon>Gammaproteobacteria</taxon>
        <taxon>Immundisolibacterales</taxon>
        <taxon>Immundisolibacteraceae</taxon>
        <taxon>Immundisolibacter</taxon>
    </lineage>
</organism>
<feature type="binding site" evidence="14">
    <location>
        <position position="277"/>
    </location>
    <ligand>
        <name>NAD(+)</name>
        <dbReference type="ChEBI" id="CHEBI:57540"/>
    </ligand>
</feature>
<evidence type="ECO:0000256" key="3">
    <source>
        <dbReference type="ARBA" id="ARBA00012608"/>
    </source>
</evidence>
<evidence type="ECO:0000256" key="8">
    <source>
        <dbReference type="ARBA" id="ARBA00023002"/>
    </source>
</evidence>
<dbReference type="Proteomes" id="UP000092952">
    <property type="component" value="Chromosome"/>
</dbReference>
<evidence type="ECO:0000256" key="12">
    <source>
        <dbReference type="ARBA" id="ARBA00049187"/>
    </source>
</evidence>
<accession>A0A1B1YVU9</accession>
<evidence type="ECO:0000256" key="2">
    <source>
        <dbReference type="ARBA" id="ARBA00007532"/>
    </source>
</evidence>
<dbReference type="InterPro" id="IPR001100">
    <property type="entry name" value="Pyr_nuc-diS_OxRdtase"/>
</dbReference>
<dbReference type="Gene3D" id="3.30.390.30">
    <property type="match status" value="1"/>
</dbReference>
<dbReference type="InterPro" id="IPR004099">
    <property type="entry name" value="Pyr_nucl-diS_OxRdtase_dimer"/>
</dbReference>
<evidence type="ECO:0000256" key="16">
    <source>
        <dbReference type="RuleBase" id="RU003692"/>
    </source>
</evidence>
<evidence type="ECO:0000256" key="9">
    <source>
        <dbReference type="ARBA" id="ARBA00023027"/>
    </source>
</evidence>
<comment type="catalytic activity">
    <reaction evidence="12 16">
        <text>N(6)-[(R)-dihydrolipoyl]-L-lysyl-[protein] + NAD(+) = N(6)-[(R)-lipoyl]-L-lysyl-[protein] + NADH + H(+)</text>
        <dbReference type="Rhea" id="RHEA:15045"/>
        <dbReference type="Rhea" id="RHEA-COMP:10474"/>
        <dbReference type="Rhea" id="RHEA-COMP:10475"/>
        <dbReference type="ChEBI" id="CHEBI:15378"/>
        <dbReference type="ChEBI" id="CHEBI:57540"/>
        <dbReference type="ChEBI" id="CHEBI:57945"/>
        <dbReference type="ChEBI" id="CHEBI:83099"/>
        <dbReference type="ChEBI" id="CHEBI:83100"/>
        <dbReference type="EC" id="1.8.1.4"/>
    </reaction>
</comment>
<dbReference type="InterPro" id="IPR012999">
    <property type="entry name" value="Pyr_OxRdtase_I_AS"/>
</dbReference>
<feature type="disulfide bond" description="Redox-active" evidence="15">
    <location>
        <begin position="48"/>
        <end position="53"/>
    </location>
</feature>
<dbReference type="STRING" id="1810504.PG2T_12515"/>
<feature type="binding site" evidence="14">
    <location>
        <position position="318"/>
    </location>
    <ligand>
        <name>FAD</name>
        <dbReference type="ChEBI" id="CHEBI:57692"/>
    </ligand>
</feature>
<evidence type="ECO:0000256" key="7">
    <source>
        <dbReference type="ARBA" id="ARBA00022827"/>
    </source>
</evidence>
<dbReference type="SUPFAM" id="SSF55424">
    <property type="entry name" value="FAD/NAD-linked reductases, dimerisation (C-terminal) domain"/>
    <property type="match status" value="1"/>
</dbReference>
<evidence type="ECO:0000256" key="15">
    <source>
        <dbReference type="PIRSR" id="PIRSR000350-4"/>
    </source>
</evidence>
<feature type="active site" description="Proton acceptor" evidence="13">
    <location>
        <position position="450"/>
    </location>
</feature>
<comment type="subcellular location">
    <subcellularLocation>
        <location evidence="1">Cytoplasm</location>
    </subcellularLocation>
</comment>
<dbReference type="EMBL" id="CP014671">
    <property type="protein sequence ID" value="ANX04911.1"/>
    <property type="molecule type" value="Genomic_DNA"/>
</dbReference>
<keyword evidence="5" id="KW-0963">Cytoplasm</keyword>
<feature type="domain" description="FAD/NAD(P)-binding" evidence="18">
    <location>
        <begin position="4"/>
        <end position="333"/>
    </location>
</feature>
<dbReference type="NCBIfam" id="TIGR01350">
    <property type="entry name" value="lipoamide_DH"/>
    <property type="match status" value="1"/>
</dbReference>
<gene>
    <name evidence="19" type="ORF">PG2T_12515</name>
</gene>
<comment type="similarity">
    <text evidence="2 16">Belongs to the class-I pyridine nucleotide-disulfide oxidoreductase family.</text>
</comment>
<keyword evidence="14" id="KW-0547">Nucleotide-binding</keyword>
<keyword evidence="20" id="KW-1185">Reference proteome</keyword>
<dbReference type="GO" id="GO:0005737">
    <property type="term" value="C:cytoplasm"/>
    <property type="evidence" value="ECO:0007669"/>
    <property type="project" value="UniProtKB-SubCell"/>
</dbReference>
<dbReference type="InterPro" id="IPR036188">
    <property type="entry name" value="FAD/NAD-bd_sf"/>
</dbReference>
<dbReference type="GO" id="GO:0050660">
    <property type="term" value="F:flavin adenine dinucleotide binding"/>
    <property type="evidence" value="ECO:0007669"/>
    <property type="project" value="InterPro"/>
</dbReference>
<evidence type="ECO:0000256" key="14">
    <source>
        <dbReference type="PIRSR" id="PIRSR000350-3"/>
    </source>
</evidence>
<dbReference type="PROSITE" id="PS00076">
    <property type="entry name" value="PYRIDINE_REDOX_1"/>
    <property type="match status" value="1"/>
</dbReference>
<evidence type="ECO:0000313" key="20">
    <source>
        <dbReference type="Proteomes" id="UP000092952"/>
    </source>
</evidence>
<reference evidence="20" key="1">
    <citation type="submission" date="2016-03" db="EMBL/GenBank/DDBJ databases">
        <title>Complete genome sequence of Solimmundus cernigliae, representing a novel lineage of polycyclic aromatic hydrocarbon degraders within the Gammaproteobacteria.</title>
        <authorList>
            <person name="Singleton D.R."/>
            <person name="Dickey A.N."/>
            <person name="Scholl E.H."/>
            <person name="Wright F.A."/>
            <person name="Aitken M.D."/>
        </authorList>
    </citation>
    <scope>NUCLEOTIDE SEQUENCE [LARGE SCALE GENOMIC DNA]</scope>
    <source>
        <strain evidence="20">TR3.2</strain>
    </source>
</reference>
<comment type="miscellaneous">
    <text evidence="16">The active site is a redox-active disulfide bond.</text>
</comment>
<keyword evidence="10" id="KW-1015">Disulfide bond</keyword>
<dbReference type="Gene3D" id="3.50.50.60">
    <property type="entry name" value="FAD/NAD(P)-binding domain"/>
    <property type="match status" value="2"/>
</dbReference>
<dbReference type="PIRSF" id="PIRSF000350">
    <property type="entry name" value="Mercury_reductase_MerA"/>
    <property type="match status" value="1"/>
</dbReference>
<dbReference type="FunFam" id="3.30.390.30:FF:000001">
    <property type="entry name" value="Dihydrolipoyl dehydrogenase"/>
    <property type="match status" value="1"/>
</dbReference>
<dbReference type="InterPro" id="IPR050151">
    <property type="entry name" value="Class-I_Pyr_Nuc-Dis_Oxidored"/>
</dbReference>
<feature type="binding site" evidence="14">
    <location>
        <position position="210"/>
    </location>
    <ligand>
        <name>NAD(+)</name>
        <dbReference type="ChEBI" id="CHEBI:57540"/>
    </ligand>
</feature>
<evidence type="ECO:0000256" key="5">
    <source>
        <dbReference type="ARBA" id="ARBA00022490"/>
    </source>
</evidence>
<evidence type="ECO:0000256" key="4">
    <source>
        <dbReference type="ARBA" id="ARBA00016961"/>
    </source>
</evidence>
<evidence type="ECO:0000256" key="11">
    <source>
        <dbReference type="ARBA" id="ARBA00023284"/>
    </source>
</evidence>
<dbReference type="OrthoDB" id="9800167at2"/>
<name>A0A1B1YVU9_9GAMM</name>
<dbReference type="KEGG" id="gbi:PG2T_12515"/>
<dbReference type="InterPro" id="IPR006258">
    <property type="entry name" value="Lipoamide_DH"/>
</dbReference>
<dbReference type="Pfam" id="PF07992">
    <property type="entry name" value="Pyr_redox_2"/>
    <property type="match status" value="1"/>
</dbReference>
<sequence length="471" mass="49079">MERYDLLVIGAGPGGYVAAIRAAQLGLRVACVERWIGKDGKPALGGTCLNVGCIPSKALLESSEQFHRARHGLGAHGISVGEVSIDPAAMVARKDRIVAQFTGGIKGLFKKNGVTWLQGTARLLGDGQVQVTTADGAVQTVAAQHILVATGSRPTPLSVAPVDGEYIVDSAGALDFTAVPARLGIIGAGVIGLELGSVWARLGSEVTLLEAMPEFLPAADHAIAALALKEFTAQGLDIRLGAKVTGAQVAAGQVAVDFEDAAGAQQTQFDRLIVAVGRQPVTDDLGLDAAGVSRDERGFIPVDGRFQTSAAGVYAIGDVVRGPMLAHRASEDGIAVAEGIAGQHCHVDYGTIPWIIYTWPEIAWVGRTEQALKAEGVPYVSGVFPFQANGRARAMEAAQGQVKLLAHAETDRVLGVHIIGPHASELIAEAVVAMEFCASAEDIARIVHAHPTLSEALHEAALAAHRRAIHI</sequence>
<dbReference type="PANTHER" id="PTHR22912:SF224">
    <property type="entry name" value="DIHYDROLIPOYL DEHYDROGENASE"/>
    <property type="match status" value="1"/>
</dbReference>
<dbReference type="InterPro" id="IPR016156">
    <property type="entry name" value="FAD/NAD-linked_Rdtase_dimer_sf"/>
</dbReference>